<dbReference type="Gene3D" id="1.20.1260.10">
    <property type="match status" value="1"/>
</dbReference>
<evidence type="ECO:0000313" key="2">
    <source>
        <dbReference type="EMBL" id="OJT12855.1"/>
    </source>
</evidence>
<proteinExistence type="predicted"/>
<protein>
    <recommendedName>
        <fullName evidence="1">Iminophenyl-pyruvate dimer synthase domain-containing protein</fullName>
    </recommendedName>
</protein>
<reference evidence="2 3" key="1">
    <citation type="submission" date="2016-10" db="EMBL/GenBank/DDBJ databases">
        <title>Genome sequence of the basidiomycete white-rot fungus Trametes pubescens.</title>
        <authorList>
            <person name="Makela M.R."/>
            <person name="Granchi Z."/>
            <person name="Peng M."/>
            <person name="De Vries R.P."/>
            <person name="Grigoriev I."/>
            <person name="Riley R."/>
            <person name="Hilden K."/>
        </authorList>
    </citation>
    <scope>NUCLEOTIDE SEQUENCE [LARGE SCALE GENOMIC DNA]</scope>
    <source>
        <strain evidence="2 3">FBCC735</strain>
    </source>
</reference>
<dbReference type="InterPro" id="IPR012347">
    <property type="entry name" value="Ferritin-like"/>
</dbReference>
<dbReference type="Pfam" id="PF12902">
    <property type="entry name" value="Ferritin-like"/>
    <property type="match status" value="1"/>
</dbReference>
<dbReference type="PANTHER" id="PTHR34400:SF4">
    <property type="entry name" value="MEMBRANE PROTEIN"/>
    <property type="match status" value="1"/>
</dbReference>
<dbReference type="OrthoDB" id="3143730at2759"/>
<feature type="domain" description="Iminophenyl-pyruvate dimer synthase" evidence="1">
    <location>
        <begin position="34"/>
        <end position="247"/>
    </location>
</feature>
<comment type="caution">
    <text evidence="2">The sequence shown here is derived from an EMBL/GenBank/DDBJ whole genome shotgun (WGS) entry which is preliminary data.</text>
</comment>
<dbReference type="Proteomes" id="UP000184267">
    <property type="component" value="Unassembled WGS sequence"/>
</dbReference>
<evidence type="ECO:0000259" key="1">
    <source>
        <dbReference type="Pfam" id="PF12902"/>
    </source>
</evidence>
<organism evidence="2 3">
    <name type="scientific">Trametes pubescens</name>
    <name type="common">White-rot fungus</name>
    <dbReference type="NCBI Taxonomy" id="154538"/>
    <lineage>
        <taxon>Eukaryota</taxon>
        <taxon>Fungi</taxon>
        <taxon>Dikarya</taxon>
        <taxon>Basidiomycota</taxon>
        <taxon>Agaricomycotina</taxon>
        <taxon>Agaricomycetes</taxon>
        <taxon>Polyporales</taxon>
        <taxon>Polyporaceae</taxon>
        <taxon>Trametes</taxon>
    </lineage>
</organism>
<dbReference type="STRING" id="154538.A0A1M2VZ27"/>
<dbReference type="PANTHER" id="PTHR34400">
    <property type="match status" value="1"/>
</dbReference>
<evidence type="ECO:0000313" key="3">
    <source>
        <dbReference type="Proteomes" id="UP000184267"/>
    </source>
</evidence>
<dbReference type="EMBL" id="MNAD01000446">
    <property type="protein sequence ID" value="OJT12855.1"/>
    <property type="molecule type" value="Genomic_DNA"/>
</dbReference>
<dbReference type="InterPro" id="IPR026820">
    <property type="entry name" value="VioB/RebD_dom"/>
</dbReference>
<name>A0A1M2VZ27_TRAPU</name>
<accession>A0A1M2VZ27</accession>
<dbReference type="AlphaFoldDB" id="A0A1M2VZ27"/>
<gene>
    <name evidence="2" type="ORF">TRAPUB_10552</name>
</gene>
<dbReference type="OMA" id="YFCALYS"/>
<sequence length="386" mass="43304">MSKPESLVRFIPFEPVKSAPSGGHWTKKDLVDHVKTAMAVELGTLPIYFCALYSIHRDNGGVGSRARAHILSIAEQEMLHLALAGNMLCSLDGKQALYDKSFMPTYPSEILFDQIPMRLQPANKENLECFLKIEAPYMPPPVPPPEPVMFMAMDMAIEPKQFIPEYRSIGQFYNNVEAGIQELSAKDPNLFSGSRANQLRGSEFFDSKMTVIYDKVTALEALTTIVDQGEGSIGVPESHYTIFVDLYQQHKQWRCVDYVDEPSTASYKGKNQVAYHTIDRCWEGSVADGAGRKQLLRNIHQLMVEVLSPTAHVLVQQRIGNKFAAPCFEFYPQENELPLPPKQLFQGLKNEIDAAQKAIDPKNQDLKDTADAIGRIAFCLSNFKEV</sequence>
<keyword evidence="3" id="KW-1185">Reference proteome</keyword>